<evidence type="ECO:0000256" key="1">
    <source>
        <dbReference type="ARBA" id="ARBA00004370"/>
    </source>
</evidence>
<keyword evidence="2 8" id="KW-0813">Transport</keyword>
<comment type="function">
    <text evidence="8">F(1)F(0) ATP synthase produces ATP from ADP in the presence of a proton or sodium gradient. F-type ATPases consist of two structural domains, F(1) containing the extramembraneous catalytic core and F(0) containing the membrane proton channel, linked together by a central stalk and a peripheral stalk. During catalysis, ATP synthesis in the catalytic domain of F(1) is coupled via a rotary mechanism of the central stalk subunits to proton translocation.</text>
</comment>
<dbReference type="AlphaFoldDB" id="A0A432ZSY3"/>
<evidence type="ECO:0000256" key="3">
    <source>
        <dbReference type="ARBA" id="ARBA00022781"/>
    </source>
</evidence>
<keyword evidence="6 8" id="KW-0139">CF(1)</keyword>
<dbReference type="RefSeq" id="WP_126840977.1">
    <property type="nucleotide sequence ID" value="NZ_PIQH01000002.1"/>
</dbReference>
<evidence type="ECO:0000256" key="2">
    <source>
        <dbReference type="ARBA" id="ARBA00022448"/>
    </source>
</evidence>
<dbReference type="GO" id="GO:0045259">
    <property type="term" value="C:proton-transporting ATP synthase complex"/>
    <property type="evidence" value="ECO:0007669"/>
    <property type="project" value="UniProtKB-KW"/>
</dbReference>
<dbReference type="GO" id="GO:0016787">
    <property type="term" value="F:hydrolase activity"/>
    <property type="evidence" value="ECO:0007669"/>
    <property type="project" value="UniProtKB-KW"/>
</dbReference>
<keyword evidence="4 8" id="KW-0406">Ion transport</keyword>
<evidence type="ECO:0000313" key="9">
    <source>
        <dbReference type="EMBL" id="RUO80972.1"/>
    </source>
</evidence>
<comment type="subcellular location">
    <subcellularLocation>
        <location evidence="8">Cell membrane</location>
        <topology evidence="8">Peripheral membrane protein</topology>
    </subcellularLocation>
    <subcellularLocation>
        <location evidence="1">Membrane</location>
    </subcellularLocation>
</comment>
<sequence>MSELTTVARPYAKAAFDFAQEHKAIEQWQDMLAFAAAVAEDEHMVSFLSAANNVDKVAETFINVCGDQLDAHGANFIKVLAANGRLIALPEVKAMFDELVAQQSQQLTVDVISPAKLLKAQQTAITEALEKRFGGKVKLNCSVDKNIIGGLVIKAGDTVIDGTLRGKLERLAHALQS</sequence>
<accession>A0A432ZSY3</accession>
<dbReference type="PANTHER" id="PTHR11910">
    <property type="entry name" value="ATP SYNTHASE DELTA CHAIN"/>
    <property type="match status" value="1"/>
</dbReference>
<dbReference type="Pfam" id="PF00213">
    <property type="entry name" value="OSCP"/>
    <property type="match status" value="1"/>
</dbReference>
<dbReference type="InterPro" id="IPR026015">
    <property type="entry name" value="ATP_synth_OSCP/delta_N_sf"/>
</dbReference>
<dbReference type="InterPro" id="IPR000711">
    <property type="entry name" value="ATPase_OSCP/dsu"/>
</dbReference>
<evidence type="ECO:0000256" key="4">
    <source>
        <dbReference type="ARBA" id="ARBA00023065"/>
    </source>
</evidence>
<proteinExistence type="inferred from homology"/>
<reference evidence="9 10" key="1">
    <citation type="journal article" date="2011" name="Front. Microbiol.">
        <title>Genomic signatures of strain selection and enhancement in Bacillus atrophaeus var. globigii, a historical biowarfare simulant.</title>
        <authorList>
            <person name="Gibbons H.S."/>
            <person name="Broomall S.M."/>
            <person name="McNew L.A."/>
            <person name="Daligault H."/>
            <person name="Chapman C."/>
            <person name="Bruce D."/>
            <person name="Karavis M."/>
            <person name="Krepps M."/>
            <person name="McGregor P.A."/>
            <person name="Hong C."/>
            <person name="Park K.H."/>
            <person name="Akmal A."/>
            <person name="Feldman A."/>
            <person name="Lin J.S."/>
            <person name="Chang W.E."/>
            <person name="Higgs B.W."/>
            <person name="Demirev P."/>
            <person name="Lindquist J."/>
            <person name="Liem A."/>
            <person name="Fochler E."/>
            <person name="Read T.D."/>
            <person name="Tapia R."/>
            <person name="Johnson S."/>
            <person name="Bishop-Lilly K.A."/>
            <person name="Detter C."/>
            <person name="Han C."/>
            <person name="Sozhamannan S."/>
            <person name="Rosenzweig C.N."/>
            <person name="Skowronski E.W."/>
        </authorList>
    </citation>
    <scope>NUCLEOTIDE SEQUENCE [LARGE SCALE GENOMIC DNA]</scope>
    <source>
        <strain evidence="9 10">CC-PW-9</strain>
    </source>
</reference>
<dbReference type="SUPFAM" id="SSF47928">
    <property type="entry name" value="N-terminal domain of the delta subunit of the F1F0-ATP synthase"/>
    <property type="match status" value="1"/>
</dbReference>
<dbReference type="NCBIfam" id="TIGR01145">
    <property type="entry name" value="ATP_synt_delta"/>
    <property type="match status" value="1"/>
</dbReference>
<organism evidence="9 10">
    <name type="scientific">Idiomarina tyrosinivorans</name>
    <dbReference type="NCBI Taxonomy" id="1445662"/>
    <lineage>
        <taxon>Bacteria</taxon>
        <taxon>Pseudomonadati</taxon>
        <taxon>Pseudomonadota</taxon>
        <taxon>Gammaproteobacteria</taxon>
        <taxon>Alteromonadales</taxon>
        <taxon>Idiomarinaceae</taxon>
        <taxon>Idiomarina</taxon>
    </lineage>
</organism>
<dbReference type="InterPro" id="IPR020781">
    <property type="entry name" value="ATPase_OSCP/d_CS"/>
</dbReference>
<protein>
    <recommendedName>
        <fullName evidence="8">ATP synthase subunit delta</fullName>
    </recommendedName>
    <alternativeName>
        <fullName evidence="8">ATP synthase F(1) sector subunit delta</fullName>
    </alternativeName>
    <alternativeName>
        <fullName evidence="8">F-type ATPase subunit delta</fullName>
        <shortName evidence="8">F-ATPase subunit delta</shortName>
    </alternativeName>
</protein>
<keyword evidence="5 8" id="KW-0472">Membrane</keyword>
<keyword evidence="3 8" id="KW-0375">Hydrogen ion transport</keyword>
<keyword evidence="7 8" id="KW-0066">ATP synthesis</keyword>
<keyword evidence="8" id="KW-1003">Cell membrane</keyword>
<keyword evidence="10" id="KW-1185">Reference proteome</keyword>
<dbReference type="OrthoDB" id="9816221at2"/>
<gene>
    <name evidence="8" type="primary">atpH</name>
    <name evidence="9" type="ORF">CWI84_02330</name>
</gene>
<comment type="similarity">
    <text evidence="8">Belongs to the ATPase delta chain family.</text>
</comment>
<keyword evidence="9" id="KW-0378">Hydrolase</keyword>
<dbReference type="Gene3D" id="1.10.520.20">
    <property type="entry name" value="N-terminal domain of the delta subunit of the F1F0-ATP synthase"/>
    <property type="match status" value="1"/>
</dbReference>
<dbReference type="Proteomes" id="UP000287996">
    <property type="component" value="Unassembled WGS sequence"/>
</dbReference>
<dbReference type="GO" id="GO:0046933">
    <property type="term" value="F:proton-transporting ATP synthase activity, rotational mechanism"/>
    <property type="evidence" value="ECO:0007669"/>
    <property type="project" value="UniProtKB-UniRule"/>
</dbReference>
<name>A0A432ZSY3_9GAMM</name>
<evidence type="ECO:0000256" key="5">
    <source>
        <dbReference type="ARBA" id="ARBA00023136"/>
    </source>
</evidence>
<dbReference type="EMBL" id="PIQH01000002">
    <property type="protein sequence ID" value="RUO80972.1"/>
    <property type="molecule type" value="Genomic_DNA"/>
</dbReference>
<dbReference type="HAMAP" id="MF_01416">
    <property type="entry name" value="ATP_synth_delta_bact"/>
    <property type="match status" value="1"/>
</dbReference>
<comment type="function">
    <text evidence="8">This protein is part of the stalk that links CF(0) to CF(1). It either transmits conformational changes from CF(0) to CF(1) or is implicated in proton conduction.</text>
</comment>
<evidence type="ECO:0000256" key="8">
    <source>
        <dbReference type="HAMAP-Rule" id="MF_01416"/>
    </source>
</evidence>
<evidence type="ECO:0000313" key="10">
    <source>
        <dbReference type="Proteomes" id="UP000287996"/>
    </source>
</evidence>
<dbReference type="GO" id="GO:0005886">
    <property type="term" value="C:plasma membrane"/>
    <property type="evidence" value="ECO:0007669"/>
    <property type="project" value="UniProtKB-SubCell"/>
</dbReference>
<dbReference type="PROSITE" id="PS00389">
    <property type="entry name" value="ATPASE_DELTA"/>
    <property type="match status" value="1"/>
</dbReference>
<dbReference type="PRINTS" id="PR00125">
    <property type="entry name" value="ATPASEDELTA"/>
</dbReference>
<dbReference type="NCBIfam" id="NF004404">
    <property type="entry name" value="PRK05758.2-5"/>
    <property type="match status" value="1"/>
</dbReference>
<comment type="caution">
    <text evidence="9">The sequence shown here is derived from an EMBL/GenBank/DDBJ whole genome shotgun (WGS) entry which is preliminary data.</text>
</comment>
<evidence type="ECO:0000256" key="6">
    <source>
        <dbReference type="ARBA" id="ARBA00023196"/>
    </source>
</evidence>
<evidence type="ECO:0000256" key="7">
    <source>
        <dbReference type="ARBA" id="ARBA00023310"/>
    </source>
</evidence>
<dbReference type="NCBIfam" id="NF004402">
    <property type="entry name" value="PRK05758.2-2"/>
    <property type="match status" value="1"/>
</dbReference>